<dbReference type="AlphaFoldDB" id="A0A377IYT7"/>
<evidence type="ECO:0000313" key="4">
    <source>
        <dbReference type="Proteomes" id="UP000255264"/>
    </source>
</evidence>
<dbReference type="EC" id="3.1.-.-" evidence="3"/>
<dbReference type="Proteomes" id="UP000255264">
    <property type="component" value="Unassembled WGS sequence"/>
</dbReference>
<dbReference type="InterPro" id="IPR052558">
    <property type="entry name" value="Siderophore_Hydrolase_D"/>
</dbReference>
<comment type="similarity">
    <text evidence="1">Belongs to the esterase D family.</text>
</comment>
<gene>
    <name evidence="3" type="primary">besA</name>
    <name evidence="3" type="ORF">NCTC13335_00553</name>
</gene>
<sequence>MPSLDVIMLRVLLFGLMMLLHHQVFAEPDFSIPPITPEMNALYQVKQTDLTFEGKNYRLFIGEPKSTPVPSAVLYTTDGNAQFPLAINAVVADKPLPLIVGIGYVSDKAYALAERTRDYTFAAEGEEFAKGGGAADFLRFFTQRVKPYIAEKYALQQPQETFFGHSFGALFGLYVLLQQGDLFNNYCLASPSLWWGHGALLPTQKPWLQHSPQRILLTLGEYEAEPEKDPTMNPEQLAKIKMRREMMPLDARGLAKELQAQGQAAEFLLIPQKNHGGSIANALQACMAIVQP</sequence>
<keyword evidence="4" id="KW-1185">Reference proteome</keyword>
<dbReference type="InterPro" id="IPR000801">
    <property type="entry name" value="Esterase-like"/>
</dbReference>
<dbReference type="Pfam" id="PF00756">
    <property type="entry name" value="Esterase"/>
    <property type="match status" value="1"/>
</dbReference>
<evidence type="ECO:0000256" key="1">
    <source>
        <dbReference type="ARBA" id="ARBA00005622"/>
    </source>
</evidence>
<name>A0A377IYT7_9PAST</name>
<dbReference type="EMBL" id="UGHS01000002">
    <property type="protein sequence ID" value="STO92707.1"/>
    <property type="molecule type" value="Genomic_DNA"/>
</dbReference>
<dbReference type="OrthoDB" id="9784036at2"/>
<organism evidence="3 4">
    <name type="scientific">Haemophilus pittmaniae</name>
    <dbReference type="NCBI Taxonomy" id="249188"/>
    <lineage>
        <taxon>Bacteria</taxon>
        <taxon>Pseudomonadati</taxon>
        <taxon>Pseudomonadota</taxon>
        <taxon>Gammaproteobacteria</taxon>
        <taxon>Pasteurellales</taxon>
        <taxon>Pasteurellaceae</taxon>
        <taxon>Haemophilus</taxon>
    </lineage>
</organism>
<keyword evidence="2 3" id="KW-0378">Hydrolase</keyword>
<dbReference type="GO" id="GO:0016788">
    <property type="term" value="F:hydrolase activity, acting on ester bonds"/>
    <property type="evidence" value="ECO:0007669"/>
    <property type="project" value="TreeGrafter"/>
</dbReference>
<dbReference type="PANTHER" id="PTHR40841">
    <property type="entry name" value="SIDEROPHORE TRIACETYLFUSARININE C ESTERASE"/>
    <property type="match status" value="1"/>
</dbReference>
<proteinExistence type="inferred from homology"/>
<dbReference type="Gene3D" id="3.40.50.1820">
    <property type="entry name" value="alpha/beta hydrolase"/>
    <property type="match status" value="1"/>
</dbReference>
<protein>
    <submittedName>
        <fullName evidence="3">Ferri-bacillibactin esterase BesA</fullName>
        <ecNumber evidence="3">3.1.-.-</ecNumber>
    </submittedName>
</protein>
<dbReference type="InterPro" id="IPR029058">
    <property type="entry name" value="AB_hydrolase_fold"/>
</dbReference>
<evidence type="ECO:0000256" key="2">
    <source>
        <dbReference type="ARBA" id="ARBA00022801"/>
    </source>
</evidence>
<reference evidence="3 4" key="1">
    <citation type="submission" date="2018-06" db="EMBL/GenBank/DDBJ databases">
        <authorList>
            <consortium name="Pathogen Informatics"/>
            <person name="Doyle S."/>
        </authorList>
    </citation>
    <scope>NUCLEOTIDE SEQUENCE [LARGE SCALE GENOMIC DNA]</scope>
    <source>
        <strain evidence="3 4">NCTC13335</strain>
    </source>
</reference>
<accession>A0A377IYT7</accession>
<dbReference type="PANTHER" id="PTHR40841:SF2">
    <property type="entry name" value="SIDEROPHORE-DEGRADING ESTERASE (EUROFUNG)"/>
    <property type="match status" value="1"/>
</dbReference>
<dbReference type="SUPFAM" id="SSF53474">
    <property type="entry name" value="alpha/beta-Hydrolases"/>
    <property type="match status" value="1"/>
</dbReference>
<evidence type="ECO:0000313" key="3">
    <source>
        <dbReference type="EMBL" id="STO92707.1"/>
    </source>
</evidence>